<evidence type="ECO:0000313" key="2">
    <source>
        <dbReference type="Proteomes" id="UP000321062"/>
    </source>
</evidence>
<accession>A0A5B9DJK2</accession>
<evidence type="ECO:0000313" key="1">
    <source>
        <dbReference type="EMBL" id="QEE19186.1"/>
    </source>
</evidence>
<dbReference type="RefSeq" id="WP_147655006.1">
    <property type="nucleotide sequence ID" value="NZ_BMFM01000001.1"/>
</dbReference>
<dbReference type="AlphaFoldDB" id="A0A5B9DJK2"/>
<reference evidence="1 2" key="1">
    <citation type="journal article" date="2015" name="Int. J. Syst. Evol. Microbiol.">
        <title>Youhaiella tibetensis gen. nov., sp. nov., isolated from subsurface sediment.</title>
        <authorList>
            <person name="Wang Y.X."/>
            <person name="Huang F.Q."/>
            <person name="Nogi Y."/>
            <person name="Pang S.J."/>
            <person name="Wang P.K."/>
            <person name="Lv J."/>
        </authorList>
    </citation>
    <scope>NUCLEOTIDE SEQUENCE [LARGE SCALE GENOMIC DNA]</scope>
    <source>
        <strain evidence="2">fig4</strain>
    </source>
</reference>
<protein>
    <submittedName>
        <fullName evidence="1">Uncharacterized protein</fullName>
    </submittedName>
</protein>
<sequence>MDRFEVGRTVSQDEDGRIDWIHVGWHEARPFVELIGWKLFIAGAGSTGIGYVVSLMGGGTFMMALGAGGALAGLLLSYALPGKQRAMVLYANGSIGTPCGTPWRPWETEIKGTHDRIVSIESRPQQQTQSGGRRLFEVVLISKRGSIVLLSHNCPEESAFGAAVQLTEALGDLRQEAADPNYVRNAAA</sequence>
<dbReference type="KEGG" id="yti:FNA67_02915"/>
<keyword evidence="2" id="KW-1185">Reference proteome</keyword>
<gene>
    <name evidence="1" type="ORF">FNA67_02915</name>
</gene>
<dbReference type="EMBL" id="CP041690">
    <property type="protein sequence ID" value="QEE19186.1"/>
    <property type="molecule type" value="Genomic_DNA"/>
</dbReference>
<proteinExistence type="predicted"/>
<dbReference type="Proteomes" id="UP000321062">
    <property type="component" value="Chromosome"/>
</dbReference>
<organism evidence="1 2">
    <name type="scientific">Paradevosia tibetensis</name>
    <dbReference type="NCBI Taxonomy" id="1447062"/>
    <lineage>
        <taxon>Bacteria</taxon>
        <taxon>Pseudomonadati</taxon>
        <taxon>Pseudomonadota</taxon>
        <taxon>Alphaproteobacteria</taxon>
        <taxon>Hyphomicrobiales</taxon>
        <taxon>Devosiaceae</taxon>
        <taxon>Paradevosia</taxon>
    </lineage>
</organism>
<name>A0A5B9DJK2_9HYPH</name>